<feature type="compositionally biased region" description="Low complexity" evidence="1">
    <location>
        <begin position="48"/>
        <end position="64"/>
    </location>
</feature>
<name>A0A1M2VS19_TRAPU</name>
<feature type="region of interest" description="Disordered" evidence="1">
    <location>
        <begin position="1"/>
        <end position="68"/>
    </location>
</feature>
<feature type="region of interest" description="Disordered" evidence="1">
    <location>
        <begin position="206"/>
        <end position="229"/>
    </location>
</feature>
<keyword evidence="3" id="KW-1185">Reference proteome</keyword>
<dbReference type="AlphaFoldDB" id="A0A1M2VS19"/>
<feature type="region of interest" description="Disordered" evidence="1">
    <location>
        <begin position="364"/>
        <end position="402"/>
    </location>
</feature>
<comment type="caution">
    <text evidence="2">The sequence shown here is derived from an EMBL/GenBank/DDBJ whole genome shotgun (WGS) entry which is preliminary data.</text>
</comment>
<gene>
    <name evidence="2" type="ORF">TRAPUB_13079</name>
</gene>
<reference evidence="2 3" key="1">
    <citation type="submission" date="2016-10" db="EMBL/GenBank/DDBJ databases">
        <title>Genome sequence of the basidiomycete white-rot fungus Trametes pubescens.</title>
        <authorList>
            <person name="Makela M.R."/>
            <person name="Granchi Z."/>
            <person name="Peng M."/>
            <person name="De Vries R.P."/>
            <person name="Grigoriev I."/>
            <person name="Riley R."/>
            <person name="Hilden K."/>
        </authorList>
    </citation>
    <scope>NUCLEOTIDE SEQUENCE [LARGE SCALE GENOMIC DNA]</scope>
    <source>
        <strain evidence="2 3">FBCC735</strain>
    </source>
</reference>
<evidence type="ECO:0000313" key="3">
    <source>
        <dbReference type="Proteomes" id="UP000184267"/>
    </source>
</evidence>
<accession>A0A1M2VS19</accession>
<dbReference type="Proteomes" id="UP000184267">
    <property type="component" value="Unassembled WGS sequence"/>
</dbReference>
<organism evidence="2 3">
    <name type="scientific">Trametes pubescens</name>
    <name type="common">White-rot fungus</name>
    <dbReference type="NCBI Taxonomy" id="154538"/>
    <lineage>
        <taxon>Eukaryota</taxon>
        <taxon>Fungi</taxon>
        <taxon>Dikarya</taxon>
        <taxon>Basidiomycota</taxon>
        <taxon>Agaricomycotina</taxon>
        <taxon>Agaricomycetes</taxon>
        <taxon>Polyporales</taxon>
        <taxon>Polyporaceae</taxon>
        <taxon>Trametes</taxon>
    </lineage>
</organism>
<sequence length="419" mass="45709">MPIATEVSPRGSCATESQPLRQIATQDLQRGSPAPRFEVEKPRGRSLSPVRSRVAAAQAASHAPAPAPVPAPTFAVASTSASASASTSIPAPEAKYVAPPLTWRTAAQDAKAGIYYTKDEFPSSSFLPPPFSREPVQVHGGERVELLQEVDEYAVRVRVLRTGITGLIPAWNTEGALDRLTRINTAFNEAATCPTEARALRRRFSESAAVSHNSEDTHYPEPAPSADPSLAHVHSRCISFATRVRFGEFYANPSAFEDSSSSDSDDPDTPQSPSEPDAAARGRKLLYAEPGVYRAPSRTLEGGISARAQSAARKSVVFPKTERPQVVFRYPSEELVEVLHEEKREGSVEEEDEDDEEWWWHGWEEPLDESDAESAAAEEEERGRTREAKMTTGGADAMQGVVDQDGVSRWLVAIQEEEQ</sequence>
<feature type="compositionally biased region" description="Acidic residues" evidence="1">
    <location>
        <begin position="365"/>
        <end position="380"/>
    </location>
</feature>
<proteinExistence type="predicted"/>
<feature type="region of interest" description="Disordered" evidence="1">
    <location>
        <begin position="255"/>
        <end position="280"/>
    </location>
</feature>
<evidence type="ECO:0000313" key="2">
    <source>
        <dbReference type="EMBL" id="OJT10387.1"/>
    </source>
</evidence>
<dbReference type="OrthoDB" id="196165at2759"/>
<feature type="compositionally biased region" description="Polar residues" evidence="1">
    <location>
        <begin position="14"/>
        <end position="29"/>
    </location>
</feature>
<protein>
    <submittedName>
        <fullName evidence="2">Uncharacterized protein</fullName>
    </submittedName>
</protein>
<evidence type="ECO:0000256" key="1">
    <source>
        <dbReference type="SAM" id="MobiDB-lite"/>
    </source>
</evidence>
<dbReference type="EMBL" id="MNAD01000777">
    <property type="protein sequence ID" value="OJT10387.1"/>
    <property type="molecule type" value="Genomic_DNA"/>
</dbReference>
<dbReference type="OMA" id="PAWNTEG"/>